<keyword evidence="4" id="KW-0804">Transcription</keyword>
<reference evidence="6 7" key="3">
    <citation type="journal article" date="2017" name="Int. J. Syst. Evol. Microbiol.">
        <title>Adaptation of Surface-Associated Bacteria to the Open Ocean: A Genomically Distinct Subpopulation of Phaeobacter gallaeciensis Colonizes Pacific Mesozooplankton.</title>
        <authorList>
            <person name="Freese H.M."/>
            <person name="Methner A."/>
            <person name="Overmann J."/>
        </authorList>
    </citation>
    <scope>NUCLEOTIDE SEQUENCE [LARGE SCALE GENOMIC DNA]</scope>
    <source>
        <strain evidence="6 7">P36</strain>
    </source>
</reference>
<dbReference type="PANTHER" id="PTHR30146:SF95">
    <property type="entry name" value="RIBOSE OPERON REPRESSOR"/>
    <property type="match status" value="1"/>
</dbReference>
<dbReference type="SUPFAM" id="SSF47413">
    <property type="entry name" value="lambda repressor-like DNA-binding domains"/>
    <property type="match status" value="1"/>
</dbReference>
<gene>
    <name evidence="6" type="ORF">PhaeoP36_03593</name>
</gene>
<dbReference type="PANTHER" id="PTHR30146">
    <property type="entry name" value="LACI-RELATED TRANSCRIPTIONAL REPRESSOR"/>
    <property type="match status" value="1"/>
</dbReference>
<keyword evidence="3" id="KW-0238">DNA-binding</keyword>
<geneLocation type="plasmid" evidence="6 7">
    <name>pP36_a</name>
</geneLocation>
<dbReference type="Gene3D" id="3.40.50.2300">
    <property type="match status" value="2"/>
</dbReference>
<evidence type="ECO:0000259" key="5">
    <source>
        <dbReference type="PROSITE" id="PS50932"/>
    </source>
</evidence>
<dbReference type="RefSeq" id="WP_040169865.1">
    <property type="nucleotide sequence ID" value="NZ_CP010644.1"/>
</dbReference>
<organism evidence="6 7">
    <name type="scientific">Phaeobacter piscinae</name>
    <dbReference type="NCBI Taxonomy" id="1580596"/>
    <lineage>
        <taxon>Bacteria</taxon>
        <taxon>Pseudomonadati</taxon>
        <taxon>Pseudomonadota</taxon>
        <taxon>Alphaproteobacteria</taxon>
        <taxon>Rhodobacterales</taxon>
        <taxon>Roseobacteraceae</taxon>
        <taxon>Phaeobacter</taxon>
    </lineage>
</organism>
<keyword evidence="6" id="KW-0614">Plasmid</keyword>
<dbReference type="CDD" id="cd01392">
    <property type="entry name" value="HTH_LacI"/>
    <property type="match status" value="1"/>
</dbReference>
<reference evidence="6 7" key="2">
    <citation type="journal article" date="2017" name="Genome Biol. Evol.">
        <title>Trajectories and Drivers of Genome Evolution in Surface-Associated Marine Phaeobacter.</title>
        <authorList>
            <person name="Freese H.M."/>
            <person name="Sikorski J."/>
            <person name="Bunk B."/>
            <person name="Scheuner C."/>
            <person name="Meier-Kolthoff J.P."/>
            <person name="Sproer C."/>
            <person name="Gram L."/>
            <person name="Overmann J."/>
        </authorList>
    </citation>
    <scope>NUCLEOTIDE SEQUENCE [LARGE SCALE GENOMIC DNA]</scope>
    <source>
        <strain evidence="6 7">P36</strain>
    </source>
</reference>
<accession>A0ABM6PJ52</accession>
<proteinExistence type="predicted"/>
<evidence type="ECO:0000256" key="1">
    <source>
        <dbReference type="ARBA" id="ARBA00022491"/>
    </source>
</evidence>
<evidence type="ECO:0000313" key="6">
    <source>
        <dbReference type="EMBL" id="ATG37670.1"/>
    </source>
</evidence>
<feature type="domain" description="HTH lacI-type" evidence="5">
    <location>
        <begin position="6"/>
        <end position="63"/>
    </location>
</feature>
<dbReference type="PROSITE" id="PS50932">
    <property type="entry name" value="HTH_LACI_2"/>
    <property type="match status" value="1"/>
</dbReference>
<evidence type="ECO:0000256" key="3">
    <source>
        <dbReference type="ARBA" id="ARBA00023125"/>
    </source>
</evidence>
<dbReference type="InterPro" id="IPR000843">
    <property type="entry name" value="HTH_LacI"/>
</dbReference>
<keyword evidence="7" id="KW-1185">Reference proteome</keyword>
<dbReference type="Pfam" id="PF00356">
    <property type="entry name" value="LacI"/>
    <property type="match status" value="1"/>
</dbReference>
<dbReference type="InterPro" id="IPR010982">
    <property type="entry name" value="Lambda_DNA-bd_dom_sf"/>
</dbReference>
<dbReference type="SUPFAM" id="SSF53822">
    <property type="entry name" value="Periplasmic binding protein-like I"/>
    <property type="match status" value="1"/>
</dbReference>
<dbReference type="Pfam" id="PF13377">
    <property type="entry name" value="Peripla_BP_3"/>
    <property type="match status" value="1"/>
</dbReference>
<evidence type="ECO:0000256" key="2">
    <source>
        <dbReference type="ARBA" id="ARBA00023015"/>
    </source>
</evidence>
<sequence length="341" mass="37839">MKKSKVTSIDVARHAGVSQSAVSRAFSRTPTQSGVSPETKKRILKSADELGYRPNAIARSLITQRSNIVALLFSYLDNQFYALALEKLCIELQKIGFHALVFMMPSTDEGVEDTVSQLLEYQVDGIITASVELSSTLVKFCSQRDIPVVMFNRFQEHDGIASVTTDNVAGGRMAARHLLKTGHQHIALLSGWERSSTSRDRKFGFEAELRESDRNLFAHEVGHFDLDRTGAAIRKMFGGSKETHPDALFVANDYMAIEAISILRSELNISIPNDLSVIGFDDIPMASMPEFSLTTLRQPVNNMVANAVRQINELVRGKTIEVENIALAPKLIERNTVQSRN</sequence>
<evidence type="ECO:0000313" key="7">
    <source>
        <dbReference type="Proteomes" id="UP000218891"/>
    </source>
</evidence>
<dbReference type="Proteomes" id="UP000218891">
    <property type="component" value="Plasmid pP36_a"/>
</dbReference>
<dbReference type="EMBL" id="CP010644">
    <property type="protein sequence ID" value="ATG37670.1"/>
    <property type="molecule type" value="Genomic_DNA"/>
</dbReference>
<dbReference type="CDD" id="cd06278">
    <property type="entry name" value="PBP1_LacI-like"/>
    <property type="match status" value="1"/>
</dbReference>
<reference evidence="6 7" key="1">
    <citation type="journal article" date="2017" name="Front. Microbiol.">
        <title>Phaeobacter piscinae sp. nov., a species of the Roseobacter group and potential aquaculture probiont.</title>
        <authorList>
            <person name="Sonnenschein E.C."/>
            <person name="Phippen C.B.W."/>
            <person name="Nielsen K.F."/>
            <person name="Mateiu R.V."/>
            <person name="Melchiorsen J."/>
            <person name="Gram L."/>
            <person name="Overmann J."/>
            <person name="Freese H.M."/>
        </authorList>
    </citation>
    <scope>NUCLEOTIDE SEQUENCE [LARGE SCALE GENOMIC DNA]</scope>
    <source>
        <strain evidence="6 7">P36</strain>
    </source>
</reference>
<dbReference type="InterPro" id="IPR046335">
    <property type="entry name" value="LacI/GalR-like_sensor"/>
</dbReference>
<name>A0ABM6PJ52_9RHOB</name>
<evidence type="ECO:0000256" key="4">
    <source>
        <dbReference type="ARBA" id="ARBA00023163"/>
    </source>
</evidence>
<keyword evidence="1" id="KW-0678">Repressor</keyword>
<dbReference type="Gene3D" id="1.10.260.40">
    <property type="entry name" value="lambda repressor-like DNA-binding domains"/>
    <property type="match status" value="1"/>
</dbReference>
<protein>
    <submittedName>
        <fullName evidence="6">Transcriptional regulator, lacI family</fullName>
    </submittedName>
</protein>
<keyword evidence="2" id="KW-0805">Transcription regulation</keyword>
<reference evidence="6 7" key="4">
    <citation type="journal article" date="2018" name="Environ. Microbiol. Rep.">
        <title>Phylogenetic distribution of roseobacticides in the Roseobacter group and their effect on microalgae.</title>
        <authorList>
            <person name="Sonnenschein E.C."/>
            <person name="Phippen C.B."/>
            <person name="Bentzon-Tilia M."/>
            <person name="Rasmussen S.A."/>
            <person name="Nielsen K.F."/>
            <person name="Gram L."/>
        </authorList>
    </citation>
    <scope>NUCLEOTIDE SEQUENCE [LARGE SCALE GENOMIC DNA]</scope>
    <source>
        <strain evidence="6 7">P36</strain>
    </source>
</reference>
<dbReference type="SMART" id="SM00354">
    <property type="entry name" value="HTH_LACI"/>
    <property type="match status" value="1"/>
</dbReference>
<dbReference type="InterPro" id="IPR028082">
    <property type="entry name" value="Peripla_BP_I"/>
</dbReference>